<feature type="signal peptide" evidence="1">
    <location>
        <begin position="1"/>
        <end position="19"/>
    </location>
</feature>
<dbReference type="Gene3D" id="2.40.360.20">
    <property type="match status" value="1"/>
</dbReference>
<feature type="chain" id="PRO_5012025316" description="DUF3108 domain-containing protein" evidence="1">
    <location>
        <begin position="20"/>
        <end position="227"/>
    </location>
</feature>
<dbReference type="OrthoDB" id="665223at2"/>
<protein>
    <recommendedName>
        <fullName evidence="2">DUF3108 domain-containing protein</fullName>
    </recommendedName>
</protein>
<reference evidence="4" key="2">
    <citation type="submission" date="2016-11" db="EMBL/GenBank/DDBJ databases">
        <authorList>
            <person name="Jaros S."/>
            <person name="Januszkiewicz K."/>
            <person name="Wedrychowicz H."/>
        </authorList>
    </citation>
    <scope>NUCLEOTIDE SEQUENCE [LARGE SCALE GENOMIC DNA]</scope>
    <source>
        <strain evidence="4">DSM 19859</strain>
    </source>
</reference>
<dbReference type="RefSeq" id="WP_072984925.1">
    <property type="nucleotide sequence ID" value="NZ_FQXT01000007.1"/>
</dbReference>
<evidence type="ECO:0000313" key="5">
    <source>
        <dbReference type="Proteomes" id="UP000184240"/>
    </source>
</evidence>
<reference evidence="3 6" key="3">
    <citation type="submission" date="2018-07" db="EMBL/GenBank/DDBJ databases">
        <title>Leeuwenhoekiella genomics.</title>
        <authorList>
            <person name="Tahon G."/>
            <person name="Willems A."/>
        </authorList>
    </citation>
    <scope>NUCLEOTIDE SEQUENCE [LARGE SCALE GENOMIC DNA]</scope>
    <source>
        <strain evidence="3 6">LMG 24856</strain>
    </source>
</reference>
<evidence type="ECO:0000259" key="2">
    <source>
        <dbReference type="Pfam" id="PF21347"/>
    </source>
</evidence>
<dbReference type="EMBL" id="FQXT01000007">
    <property type="protein sequence ID" value="SHI25682.1"/>
    <property type="molecule type" value="Genomic_DNA"/>
</dbReference>
<accession>A0A1M5ZNB6</accession>
<dbReference type="EMBL" id="QOVN01000008">
    <property type="protein sequence ID" value="RXG27257.1"/>
    <property type="molecule type" value="Genomic_DNA"/>
</dbReference>
<dbReference type="InterPro" id="IPR049279">
    <property type="entry name" value="DUF3108-like"/>
</dbReference>
<name>A0A1M5ZNB6_9FLAO</name>
<organism evidence="4 5">
    <name type="scientific">Leeuwenhoekiella palythoae</name>
    <dbReference type="NCBI Taxonomy" id="573501"/>
    <lineage>
        <taxon>Bacteria</taxon>
        <taxon>Pseudomonadati</taxon>
        <taxon>Bacteroidota</taxon>
        <taxon>Flavobacteriia</taxon>
        <taxon>Flavobacteriales</taxon>
        <taxon>Flavobacteriaceae</taxon>
        <taxon>Leeuwenhoekiella</taxon>
    </lineage>
</organism>
<reference evidence="5" key="1">
    <citation type="submission" date="2016-11" db="EMBL/GenBank/DDBJ databases">
        <authorList>
            <person name="Varghese N."/>
            <person name="Submissions S."/>
        </authorList>
    </citation>
    <scope>NUCLEOTIDE SEQUENCE [LARGE SCALE GENOMIC DNA]</scope>
    <source>
        <strain evidence="5">DSM 19859</strain>
    </source>
</reference>
<keyword evidence="6" id="KW-1185">Reference proteome</keyword>
<dbReference type="Proteomes" id="UP000290037">
    <property type="component" value="Unassembled WGS sequence"/>
</dbReference>
<dbReference type="STRING" id="573501.SAMN04487999_3272"/>
<evidence type="ECO:0000313" key="3">
    <source>
        <dbReference type="EMBL" id="RXG27257.1"/>
    </source>
</evidence>
<keyword evidence="1" id="KW-0732">Signal</keyword>
<evidence type="ECO:0000313" key="6">
    <source>
        <dbReference type="Proteomes" id="UP000290037"/>
    </source>
</evidence>
<evidence type="ECO:0000313" key="4">
    <source>
        <dbReference type="EMBL" id="SHI25682.1"/>
    </source>
</evidence>
<proteinExistence type="predicted"/>
<dbReference type="Proteomes" id="UP000184240">
    <property type="component" value="Unassembled WGS sequence"/>
</dbReference>
<gene>
    <name evidence="3" type="ORF">DSM01_3067</name>
    <name evidence="4" type="ORF">SAMN04487999_3272</name>
</gene>
<dbReference type="AlphaFoldDB" id="A0A1M5ZNB6"/>
<dbReference type="Pfam" id="PF21347">
    <property type="entry name" value="DUF3108_like"/>
    <property type="match status" value="1"/>
</dbReference>
<feature type="domain" description="DUF3108" evidence="2">
    <location>
        <begin position="33"/>
        <end position="222"/>
    </location>
</feature>
<sequence>MKTSALFIVSLLYSIFASAQNLCADNQKLTEKTSFEITAYGTSNTLVAVTNFNVSSTFNTLSGRKAIIAQIDKDAPTQEPQNYYSLECADSTLLINNRNIIPAYVFEEYSNMNFDASASSIAIPKKLDVGQKLSNAAYEIEVEVAPITHRLHYFLTDRIVTAKETINTPAGTFECYLIEAKTHMKPRNNNTGSVKQWFAEDIGLVKQVDYNVEGAITGINLLTDLKF</sequence>
<evidence type="ECO:0000256" key="1">
    <source>
        <dbReference type="SAM" id="SignalP"/>
    </source>
</evidence>